<sequence length="497" mass="53574">MSPYSSLNNTGVYDNFGAGGNKATALVGVGYDNVSQVDKWLHNVEYNLDQTEQAVQRANLPVTTSNMSSLSLRRKENPSEGAAYNAGQYSAAVRSNDIENINGKASTYIGNTFGSQQKNKNAILRSQSSNGSLQRSQSLGRGQLASSLANLKARLGSRGSSRERMQQRFGSSAVLATNANGYSSSLPSGQNLRTRLTTSRERTTTSGYRNEQRRTVLKRTVSEPVVSHQSHGHSCGQGHHHGSYGHHAAGPNAASTHRSKSPQKVQLYPAPAASHSKYDFSNVSEADTFSSGASEESTAVLSRCPTCDRTFNPKALEKHMKICQKVFKSKRPKFSSQDARMSGMEKVDDGLGSSSSGGGSYGRYNSRKKKVQGSRGGKFGQDRPVGGSKPKWKVQSEQFRAAMMAARGVNDGSSSYGGFGGSSSSSTPVDDGLIPCPHCGRTFNETAAERHIERCKDMKHRPKTLKAGGGRGAYQMRSSSRTNSYSRSSSSSSMYRF</sequence>
<dbReference type="Proteomes" id="UP000316726">
    <property type="component" value="Chromosome 19"/>
</dbReference>
<feature type="compositionally biased region" description="Low complexity" evidence="6">
    <location>
        <begin position="227"/>
        <end position="237"/>
    </location>
</feature>
<reference evidence="8 9" key="1">
    <citation type="submission" date="2018-07" db="EMBL/GenBank/DDBJ databases">
        <title>The complete nuclear genome of the prasinophyte Chloropicon primus (CCMP1205).</title>
        <authorList>
            <person name="Pombert J.-F."/>
            <person name="Otis C."/>
            <person name="Turmel M."/>
            <person name="Lemieux C."/>
        </authorList>
    </citation>
    <scope>NUCLEOTIDE SEQUENCE [LARGE SCALE GENOMIC DNA]</scope>
    <source>
        <strain evidence="8 9">CCMP1205</strain>
    </source>
</reference>
<evidence type="ECO:0000256" key="6">
    <source>
        <dbReference type="SAM" id="MobiDB-lite"/>
    </source>
</evidence>
<protein>
    <recommendedName>
        <fullName evidence="7">C2HC/C3H-type domain-containing protein</fullName>
    </recommendedName>
</protein>
<dbReference type="PANTHER" id="PTHR13555">
    <property type="entry name" value="C2H2 ZINC FINGER CGI-62-RELATED"/>
    <property type="match status" value="1"/>
</dbReference>
<evidence type="ECO:0000313" key="9">
    <source>
        <dbReference type="Proteomes" id="UP000316726"/>
    </source>
</evidence>
<dbReference type="InterPro" id="IPR049899">
    <property type="entry name" value="Znf_C2HC_C3H"/>
</dbReference>
<feature type="domain" description="C2HC/C3H-type" evidence="7">
    <location>
        <begin position="300"/>
        <end position="329"/>
    </location>
</feature>
<feature type="compositionally biased region" description="Polar residues" evidence="6">
    <location>
        <begin position="178"/>
        <end position="191"/>
    </location>
</feature>
<dbReference type="Pfam" id="PF13913">
    <property type="entry name" value="zf-C2HC_2"/>
    <property type="match status" value="2"/>
</dbReference>
<evidence type="ECO:0000256" key="2">
    <source>
        <dbReference type="ARBA" id="ARBA00022737"/>
    </source>
</evidence>
<dbReference type="PANTHER" id="PTHR13555:SF36">
    <property type="entry name" value="ZINC FINGER C2HC DOMAIN-CONTAINING PROTEIN 1B"/>
    <property type="match status" value="1"/>
</dbReference>
<feature type="region of interest" description="Disordered" evidence="6">
    <location>
        <begin position="227"/>
        <end position="265"/>
    </location>
</feature>
<accession>A0A5B8N1B8</accession>
<name>A0A5B8N1B8_9CHLO</name>
<evidence type="ECO:0000259" key="7">
    <source>
        <dbReference type="PROSITE" id="PS52027"/>
    </source>
</evidence>
<keyword evidence="3 5" id="KW-0863">Zinc-finger</keyword>
<dbReference type="OrthoDB" id="10255185at2759"/>
<feature type="region of interest" description="Disordered" evidence="6">
    <location>
        <begin position="178"/>
        <end position="210"/>
    </location>
</feature>
<proteinExistence type="predicted"/>
<feature type="region of interest" description="Disordered" evidence="6">
    <location>
        <begin position="331"/>
        <end position="393"/>
    </location>
</feature>
<organism evidence="8 9">
    <name type="scientific">Chloropicon primus</name>
    <dbReference type="NCBI Taxonomy" id="1764295"/>
    <lineage>
        <taxon>Eukaryota</taxon>
        <taxon>Viridiplantae</taxon>
        <taxon>Chlorophyta</taxon>
        <taxon>Chloropicophyceae</taxon>
        <taxon>Chloropicales</taxon>
        <taxon>Chloropicaceae</taxon>
        <taxon>Chloropicon</taxon>
    </lineage>
</organism>
<dbReference type="Gene3D" id="3.30.160.60">
    <property type="entry name" value="Classic Zinc Finger"/>
    <property type="match status" value="2"/>
</dbReference>
<keyword evidence="4" id="KW-0862">Zinc</keyword>
<gene>
    <name evidence="8" type="ORF">A3770_19p84100</name>
</gene>
<evidence type="ECO:0000256" key="3">
    <source>
        <dbReference type="ARBA" id="ARBA00022771"/>
    </source>
</evidence>
<keyword evidence="1" id="KW-0479">Metal-binding</keyword>
<dbReference type="AlphaFoldDB" id="A0A5B8N1B8"/>
<feature type="domain" description="C2HC/C3H-type" evidence="7">
    <location>
        <begin position="432"/>
        <end position="461"/>
    </location>
</feature>
<evidence type="ECO:0000256" key="5">
    <source>
        <dbReference type="PROSITE-ProRule" id="PRU01371"/>
    </source>
</evidence>
<dbReference type="EMBL" id="CP031052">
    <property type="protein sequence ID" value="QDZ25892.1"/>
    <property type="molecule type" value="Genomic_DNA"/>
</dbReference>
<evidence type="ECO:0000313" key="8">
    <source>
        <dbReference type="EMBL" id="QDZ25892.1"/>
    </source>
</evidence>
<dbReference type="GO" id="GO:0008270">
    <property type="term" value="F:zinc ion binding"/>
    <property type="evidence" value="ECO:0007669"/>
    <property type="project" value="UniProtKB-KW"/>
</dbReference>
<keyword evidence="2" id="KW-0677">Repeat</keyword>
<feature type="compositionally biased region" description="Low complexity" evidence="6">
    <location>
        <begin position="477"/>
        <end position="497"/>
    </location>
</feature>
<evidence type="ECO:0000256" key="4">
    <source>
        <dbReference type="ARBA" id="ARBA00022833"/>
    </source>
</evidence>
<feature type="region of interest" description="Disordered" evidence="6">
    <location>
        <begin position="459"/>
        <end position="497"/>
    </location>
</feature>
<evidence type="ECO:0000256" key="1">
    <source>
        <dbReference type="ARBA" id="ARBA00022723"/>
    </source>
</evidence>
<keyword evidence="9" id="KW-1185">Reference proteome</keyword>
<dbReference type="InterPro" id="IPR026319">
    <property type="entry name" value="ZC2HC1A/B-like"/>
</dbReference>
<dbReference type="PROSITE" id="PS52027">
    <property type="entry name" value="ZF_C2HC_C3H"/>
    <property type="match status" value="2"/>
</dbReference>